<reference evidence="1 2" key="1">
    <citation type="submission" date="2024-12" db="EMBL/GenBank/DDBJ databases">
        <authorList>
            <person name="Hu S."/>
        </authorList>
    </citation>
    <scope>NUCLEOTIDE SEQUENCE [LARGE SCALE GENOMIC DNA]</scope>
    <source>
        <strain evidence="1 2">THG-T11</strain>
    </source>
</reference>
<accession>A0ABW9J7V3</accession>
<organism evidence="1 2">
    <name type="scientific">Pedobacter ureilyticus</name>
    <dbReference type="NCBI Taxonomy" id="1393051"/>
    <lineage>
        <taxon>Bacteria</taxon>
        <taxon>Pseudomonadati</taxon>
        <taxon>Bacteroidota</taxon>
        <taxon>Sphingobacteriia</taxon>
        <taxon>Sphingobacteriales</taxon>
        <taxon>Sphingobacteriaceae</taxon>
        <taxon>Pedobacter</taxon>
    </lineage>
</organism>
<comment type="caution">
    <text evidence="1">The sequence shown here is derived from an EMBL/GenBank/DDBJ whole genome shotgun (WGS) entry which is preliminary data.</text>
</comment>
<sequence length="190" mass="20883">MAKSTNNVVMKGVSGTIGKMLVFRNIAGDKTIVARRPKQSKKPLSDSQIDVRYRFTEAAYYAKSAISNPVLKEEYQAKAKPGQSAYNVAFADYLKAPELRRVMADEYSGQIGDTLAFRIIDNFKLQSVNVRILDENNDVIEQGAAVPLDNGLDWQYTATVTNPTVLGTNLEVTAKDTPGNVVTFNNIISS</sequence>
<dbReference type="EMBL" id="SSHJ02000007">
    <property type="protein sequence ID" value="MFN0256616.1"/>
    <property type="molecule type" value="Genomic_DNA"/>
</dbReference>
<protein>
    <submittedName>
        <fullName evidence="1">Uncharacterized protein</fullName>
    </submittedName>
</protein>
<keyword evidence="2" id="KW-1185">Reference proteome</keyword>
<evidence type="ECO:0000313" key="1">
    <source>
        <dbReference type="EMBL" id="MFN0256616.1"/>
    </source>
</evidence>
<name>A0ABW9J7V3_9SPHI</name>
<gene>
    <name evidence="1" type="ORF">E6A44_013595</name>
</gene>
<proteinExistence type="predicted"/>
<dbReference type="RefSeq" id="WP_138723709.1">
    <property type="nucleotide sequence ID" value="NZ_SSHJ02000007.1"/>
</dbReference>
<dbReference type="Proteomes" id="UP001517247">
    <property type="component" value="Unassembled WGS sequence"/>
</dbReference>
<evidence type="ECO:0000313" key="2">
    <source>
        <dbReference type="Proteomes" id="UP001517247"/>
    </source>
</evidence>